<dbReference type="GeneID" id="54491063"/>
<dbReference type="InterPro" id="IPR036822">
    <property type="entry name" value="CutC-like_dom_sf"/>
</dbReference>
<dbReference type="HAMAP" id="MF_00795">
    <property type="entry name" value="CutC"/>
    <property type="match status" value="1"/>
</dbReference>
<dbReference type="GO" id="GO:0005507">
    <property type="term" value="F:copper ion binding"/>
    <property type="evidence" value="ECO:0007669"/>
    <property type="project" value="TreeGrafter"/>
</dbReference>
<accession>A0A6A6W1N6</accession>
<dbReference type="RefSeq" id="XP_033598437.1">
    <property type="nucleotide sequence ID" value="XM_033750009.1"/>
</dbReference>
<dbReference type="FunFam" id="3.20.20.380:FF:000001">
    <property type="entry name" value="Copper homeostasis protein CutC"/>
    <property type="match status" value="1"/>
</dbReference>
<dbReference type="PANTHER" id="PTHR12598:SF0">
    <property type="entry name" value="COPPER HOMEOSTASIS PROTEIN CUTC HOMOLOG"/>
    <property type="match status" value="1"/>
</dbReference>
<name>A0A6A6W1N6_9PEZI</name>
<protein>
    <recommendedName>
        <fullName evidence="2">Copper homeostasis protein cutC homolog</fullName>
    </recommendedName>
</protein>
<dbReference type="EMBL" id="ML996576">
    <property type="protein sequence ID" value="KAF2755986.1"/>
    <property type="molecule type" value="Genomic_DNA"/>
</dbReference>
<proteinExistence type="inferred from homology"/>
<dbReference type="SUPFAM" id="SSF110395">
    <property type="entry name" value="CutC-like"/>
    <property type="match status" value="1"/>
</dbReference>
<dbReference type="Proteomes" id="UP000799437">
    <property type="component" value="Unassembled WGS sequence"/>
</dbReference>
<dbReference type="OrthoDB" id="7392499at2759"/>
<evidence type="ECO:0000313" key="3">
    <source>
        <dbReference type="EMBL" id="KAF2755986.1"/>
    </source>
</evidence>
<gene>
    <name evidence="3" type="ORF">EJ05DRAFT_84558</name>
</gene>
<keyword evidence="4" id="KW-1185">Reference proteome</keyword>
<reference evidence="3" key="1">
    <citation type="journal article" date="2020" name="Stud. Mycol.">
        <title>101 Dothideomycetes genomes: a test case for predicting lifestyles and emergence of pathogens.</title>
        <authorList>
            <person name="Haridas S."/>
            <person name="Albert R."/>
            <person name="Binder M."/>
            <person name="Bloem J."/>
            <person name="Labutti K."/>
            <person name="Salamov A."/>
            <person name="Andreopoulos B."/>
            <person name="Baker S."/>
            <person name="Barry K."/>
            <person name="Bills G."/>
            <person name="Bluhm B."/>
            <person name="Cannon C."/>
            <person name="Castanera R."/>
            <person name="Culley D."/>
            <person name="Daum C."/>
            <person name="Ezra D."/>
            <person name="Gonzalez J."/>
            <person name="Henrissat B."/>
            <person name="Kuo A."/>
            <person name="Liang C."/>
            <person name="Lipzen A."/>
            <person name="Lutzoni F."/>
            <person name="Magnuson J."/>
            <person name="Mondo S."/>
            <person name="Nolan M."/>
            <person name="Ohm R."/>
            <person name="Pangilinan J."/>
            <person name="Park H.-J."/>
            <person name="Ramirez L."/>
            <person name="Alfaro M."/>
            <person name="Sun H."/>
            <person name="Tritt A."/>
            <person name="Yoshinaga Y."/>
            <person name="Zwiers L.-H."/>
            <person name="Turgeon B."/>
            <person name="Goodwin S."/>
            <person name="Spatafora J."/>
            <person name="Crous P."/>
            <person name="Grigoriev I."/>
        </authorList>
    </citation>
    <scope>NUCLEOTIDE SEQUENCE</scope>
    <source>
        <strain evidence="3">CBS 121739</strain>
    </source>
</reference>
<sequence>MNVGAHARSFTPPQTTLEICANSLQSALAAEAGGADRIELCSNLEQGGITPSQGLIKHVLSVLGIPVHVLIRPRPGNFVYDNDYLSIMRADIEVCQKLGAHGIAIGVLTADGRVDVEQTRAFVELAKGMSVTFHRAFDDVVDQDEGLEDVISTGCARILTSGGKDNILDGELRLRRLVTRAGGRIVVMPGSGITTDNIRDLFDRTDAREFHASATVTLTPTKEEKSKSRFAVSRKRTDKHIVRKLRELLTLEAREKPNLHQGHQGYPTT</sequence>
<evidence type="ECO:0000256" key="2">
    <source>
        <dbReference type="ARBA" id="ARBA00019014"/>
    </source>
</evidence>
<dbReference type="Gene3D" id="3.20.20.380">
    <property type="entry name" value="Copper homeostasis (CutC) domain"/>
    <property type="match status" value="1"/>
</dbReference>
<dbReference type="PANTHER" id="PTHR12598">
    <property type="entry name" value="COPPER HOMEOSTASIS PROTEIN CUTC"/>
    <property type="match status" value="1"/>
</dbReference>
<dbReference type="Pfam" id="PF03932">
    <property type="entry name" value="CutC"/>
    <property type="match status" value="1"/>
</dbReference>
<dbReference type="AlphaFoldDB" id="A0A6A6W1N6"/>
<organism evidence="3 4">
    <name type="scientific">Pseudovirgaria hyperparasitica</name>
    <dbReference type="NCBI Taxonomy" id="470096"/>
    <lineage>
        <taxon>Eukaryota</taxon>
        <taxon>Fungi</taxon>
        <taxon>Dikarya</taxon>
        <taxon>Ascomycota</taxon>
        <taxon>Pezizomycotina</taxon>
        <taxon>Dothideomycetes</taxon>
        <taxon>Dothideomycetes incertae sedis</taxon>
        <taxon>Acrospermales</taxon>
        <taxon>Acrospermaceae</taxon>
        <taxon>Pseudovirgaria</taxon>
    </lineage>
</organism>
<comment type="similarity">
    <text evidence="1">Belongs to the CutC family.</text>
</comment>
<evidence type="ECO:0000313" key="4">
    <source>
        <dbReference type="Proteomes" id="UP000799437"/>
    </source>
</evidence>
<evidence type="ECO:0000256" key="1">
    <source>
        <dbReference type="ARBA" id="ARBA00007768"/>
    </source>
</evidence>
<dbReference type="InterPro" id="IPR005627">
    <property type="entry name" value="CutC-like"/>
</dbReference>